<dbReference type="PATRIC" id="fig|1131935.3.peg.5785"/>
<feature type="compositionally biased region" description="Basic and acidic residues" evidence="1">
    <location>
        <begin position="62"/>
        <end position="74"/>
    </location>
</feature>
<comment type="caution">
    <text evidence="2">The sequence shown here is derived from an EMBL/GenBank/DDBJ whole genome shotgun (WGS) entry which is preliminary data.</text>
</comment>
<accession>H3SPS8</accession>
<evidence type="ECO:0000256" key="1">
    <source>
        <dbReference type="SAM" id="MobiDB-lite"/>
    </source>
</evidence>
<feature type="region of interest" description="Disordered" evidence="1">
    <location>
        <begin position="40"/>
        <end position="74"/>
    </location>
</feature>
<name>H3SPS8_9BACL</name>
<proteinExistence type="predicted"/>
<evidence type="ECO:0000313" key="2">
    <source>
        <dbReference type="EMBL" id="EHQ58929.1"/>
    </source>
</evidence>
<sequence length="74" mass="8292">MYFYSFHELMCENLKIVWSGSGGYDQLVVPLNAQGDPAKEAAGESYQAKGKRSIDRLPQGESLREKMVLPRENG</sequence>
<protein>
    <submittedName>
        <fullName evidence="2">Uncharacterized protein</fullName>
    </submittedName>
</protein>
<dbReference type="EMBL" id="AHKH01000190">
    <property type="protein sequence ID" value="EHQ58929.1"/>
    <property type="molecule type" value="Genomic_DNA"/>
</dbReference>
<reference evidence="2 3" key="1">
    <citation type="journal article" date="2012" name="J. Bacteriol.">
        <title>Genome Sequence of the Pattern-Forming Social Bacterium Paenibacillus dendritiformis C454 Chiral Morphotype.</title>
        <authorList>
            <person name="Sirota-Madi A."/>
            <person name="Olender T."/>
            <person name="Helman Y."/>
            <person name="Brainis I."/>
            <person name="Finkelshtein A."/>
            <person name="Roth D."/>
            <person name="Hagai E."/>
            <person name="Leshkowitz D."/>
            <person name="Brodsky L."/>
            <person name="Galatenko V."/>
            <person name="Nikolaev V."/>
            <person name="Gutnick D.L."/>
            <person name="Lancet D."/>
            <person name="Ben-Jacob E."/>
        </authorList>
    </citation>
    <scope>NUCLEOTIDE SEQUENCE [LARGE SCALE GENOMIC DNA]</scope>
    <source>
        <strain evidence="2 3">C454</strain>
    </source>
</reference>
<dbReference type="AlphaFoldDB" id="H3SPS8"/>
<evidence type="ECO:0000313" key="3">
    <source>
        <dbReference type="Proteomes" id="UP000003900"/>
    </source>
</evidence>
<gene>
    <name evidence="2" type="ORF">PDENDC454_27943</name>
</gene>
<dbReference type="Proteomes" id="UP000003900">
    <property type="component" value="Unassembled WGS sequence"/>
</dbReference>
<organism evidence="2 3">
    <name type="scientific">Paenibacillus dendritiformis C454</name>
    <dbReference type="NCBI Taxonomy" id="1131935"/>
    <lineage>
        <taxon>Bacteria</taxon>
        <taxon>Bacillati</taxon>
        <taxon>Bacillota</taxon>
        <taxon>Bacilli</taxon>
        <taxon>Bacillales</taxon>
        <taxon>Paenibacillaceae</taxon>
        <taxon>Paenibacillus</taxon>
    </lineage>
</organism>
<keyword evidence="3" id="KW-1185">Reference proteome</keyword>
<dbReference type="STRING" id="1131935.PDENDC454_27943"/>